<reference evidence="2" key="1">
    <citation type="journal article" date="2019" name="Int. J. Syst. Evol. Microbiol.">
        <title>The Global Catalogue of Microorganisms (GCM) 10K type strain sequencing project: providing services to taxonomists for standard genome sequencing and annotation.</title>
        <authorList>
            <consortium name="The Broad Institute Genomics Platform"/>
            <consortium name="The Broad Institute Genome Sequencing Center for Infectious Disease"/>
            <person name="Wu L."/>
            <person name="Ma J."/>
        </authorList>
    </citation>
    <scope>NUCLEOTIDE SEQUENCE [LARGE SCALE GENOMIC DNA]</scope>
    <source>
        <strain evidence="2">JCM 17666</strain>
    </source>
</reference>
<accession>A0ABP8GRK7</accession>
<evidence type="ECO:0000313" key="2">
    <source>
        <dbReference type="Proteomes" id="UP001501671"/>
    </source>
</evidence>
<gene>
    <name evidence="1" type="ORF">GCM10023144_14910</name>
</gene>
<name>A0ABP8GRK7_9BURK</name>
<dbReference type="RefSeq" id="WP_345247884.1">
    <property type="nucleotide sequence ID" value="NZ_BAABFO010000005.1"/>
</dbReference>
<dbReference type="Proteomes" id="UP001501671">
    <property type="component" value="Unassembled WGS sequence"/>
</dbReference>
<proteinExistence type="predicted"/>
<protein>
    <submittedName>
        <fullName evidence="1">Uncharacterized protein</fullName>
    </submittedName>
</protein>
<dbReference type="EMBL" id="BAABFO010000005">
    <property type="protein sequence ID" value="GAA4328772.1"/>
    <property type="molecule type" value="Genomic_DNA"/>
</dbReference>
<sequence>MPTVQQYPAGIYAGKAGPLGQQRDFIAVIDGGVDGTGGSFYFARRASSSRGYDGLYGDLSVNLATLSARSATYYSTVDGKFVANGITISGTVTGASSGGSATARISGNYSDPVGTAASTGSLVPFTLEFRSDLYEKPATLDRIAGSYSGGGAFGGAWNLTVDSAGRASGNNGGCALSGTIKPQASGHDVYTTVLTLTGTSCARPGSTQVGWAVLDYTGDTKTGIWIFTTDSDSKQLNTFILNGVVGEDDEVPDPDTPQQAEGYWTSSGLNGVVAPNGSYFFYRRNGSGYDVLSGQLTKVDGSNGRVTDDAATFYSAAGTSASTSLSGTITSAGEFTGNFADPGASNAVTSFSMTRDSIYQASPATTAAVAGSVYESAPLSTPTMTVNVAADGVLSGTRDACTIVDSATNGGPVSKIGPYPGITTQNLYQVRLIFTGASCAGSEDGIAVAEYDAGGTTATGLRFFTLGTLTSSSQRFGRVVMLGRTGAVPPPAEEGGGN</sequence>
<organism evidence="1 2">
    <name type="scientific">Pigmentiphaga soli</name>
    <dbReference type="NCBI Taxonomy" id="1007095"/>
    <lineage>
        <taxon>Bacteria</taxon>
        <taxon>Pseudomonadati</taxon>
        <taxon>Pseudomonadota</taxon>
        <taxon>Betaproteobacteria</taxon>
        <taxon>Burkholderiales</taxon>
        <taxon>Alcaligenaceae</taxon>
        <taxon>Pigmentiphaga</taxon>
    </lineage>
</organism>
<keyword evidence="2" id="KW-1185">Reference proteome</keyword>
<comment type="caution">
    <text evidence="1">The sequence shown here is derived from an EMBL/GenBank/DDBJ whole genome shotgun (WGS) entry which is preliminary data.</text>
</comment>
<evidence type="ECO:0000313" key="1">
    <source>
        <dbReference type="EMBL" id="GAA4328772.1"/>
    </source>
</evidence>